<gene>
    <name evidence="5" type="ORF">C3Y92_11510</name>
</gene>
<evidence type="ECO:0000313" key="5">
    <source>
        <dbReference type="EMBL" id="QAZ67813.1"/>
    </source>
</evidence>
<evidence type="ECO:0000313" key="6">
    <source>
        <dbReference type="Proteomes" id="UP000293296"/>
    </source>
</evidence>
<organism evidence="5 6">
    <name type="scientific">Solidesulfovibrio carbinolicus</name>
    <dbReference type="NCBI Taxonomy" id="296842"/>
    <lineage>
        <taxon>Bacteria</taxon>
        <taxon>Pseudomonadati</taxon>
        <taxon>Thermodesulfobacteriota</taxon>
        <taxon>Desulfovibrionia</taxon>
        <taxon>Desulfovibrionales</taxon>
        <taxon>Desulfovibrionaceae</taxon>
        <taxon>Solidesulfovibrio</taxon>
    </lineage>
</organism>
<dbReference type="AlphaFoldDB" id="A0A4P6HKV0"/>
<dbReference type="OrthoDB" id="9778554at2"/>
<dbReference type="KEGG" id="dcb:C3Y92_11510"/>
<dbReference type="GO" id="GO:0006614">
    <property type="term" value="P:SRP-dependent cotranslational protein targeting to membrane"/>
    <property type="evidence" value="ECO:0007669"/>
    <property type="project" value="InterPro"/>
</dbReference>
<dbReference type="InterPro" id="IPR000897">
    <property type="entry name" value="SRP54_GTPase_dom"/>
</dbReference>
<reference evidence="5 6" key="1">
    <citation type="submission" date="2018-02" db="EMBL/GenBank/DDBJ databases">
        <title>Genome sequence of Desulfovibrio carbinolicus DSM 3852.</title>
        <authorList>
            <person name="Wilbanks E."/>
            <person name="Skennerton C.T."/>
            <person name="Orphan V.J."/>
        </authorList>
    </citation>
    <scope>NUCLEOTIDE SEQUENCE [LARGE SCALE GENOMIC DNA]</scope>
    <source>
        <strain evidence="5 6">DSM 3852</strain>
    </source>
</reference>
<feature type="region of interest" description="Disordered" evidence="3">
    <location>
        <begin position="52"/>
        <end position="83"/>
    </location>
</feature>
<protein>
    <submittedName>
        <fullName evidence="5">Flagellar biosynthesis protein FlhF</fullName>
    </submittedName>
</protein>
<evidence type="ECO:0000256" key="1">
    <source>
        <dbReference type="ARBA" id="ARBA00022741"/>
    </source>
</evidence>
<keyword evidence="2" id="KW-0342">GTP-binding</keyword>
<feature type="domain" description="SRP54-type proteins GTP-binding" evidence="4">
    <location>
        <begin position="184"/>
        <end position="376"/>
    </location>
</feature>
<dbReference type="Gene3D" id="3.40.50.300">
    <property type="entry name" value="P-loop containing nucleotide triphosphate hydrolases"/>
    <property type="match status" value="1"/>
</dbReference>
<feature type="compositionally biased region" description="Low complexity" evidence="3">
    <location>
        <begin position="60"/>
        <end position="83"/>
    </location>
</feature>
<evidence type="ECO:0000259" key="4">
    <source>
        <dbReference type="SMART" id="SM00962"/>
    </source>
</evidence>
<dbReference type="RefSeq" id="WP_129352742.1">
    <property type="nucleotide sequence ID" value="NZ_CP026538.1"/>
</dbReference>
<sequence>MRVKTFRGENMAAALAMIRQELGKDAVILGTQSVREDGKSLCEVMAALEYPDKETPPRKAPAVPAKAAAPKGRPGNGVAPKPGAKAAFKTAAATMPTSPQPADWNREWTEIKGHLLALMRPRLDLSSLTPRQRLALEYLEREGVDEATILALYRSIVERGEDAVIPALSRLVAVKPLTPALWPATAHMFIGPSGVGKTTILLRLALDAKRRAKDGPVTVVNADAGRGKGRLMLRHYAELSGLTYAEADGPEAFGRFLDGAAKGEAVFIDTPSLTHGGGPETWLAQWGLAGRDQLAAHLVLSPTYSSAQSEHYLRLARCEHLASIIWTKLDEACNYGSLVNMAHASGLPVSALTYGPELTSGMAAASGKALWKLLFKRQLPGQYPDADAAA</sequence>
<keyword evidence="5" id="KW-0282">Flagellum</keyword>
<keyword evidence="5" id="KW-0969">Cilium</keyword>
<dbReference type="SMART" id="SM00962">
    <property type="entry name" value="SRP54"/>
    <property type="match status" value="1"/>
</dbReference>
<dbReference type="EMBL" id="CP026538">
    <property type="protein sequence ID" value="QAZ67813.1"/>
    <property type="molecule type" value="Genomic_DNA"/>
</dbReference>
<dbReference type="SUPFAM" id="SSF52540">
    <property type="entry name" value="P-loop containing nucleoside triphosphate hydrolases"/>
    <property type="match status" value="1"/>
</dbReference>
<accession>A0A4P6HKV0</accession>
<evidence type="ECO:0000256" key="3">
    <source>
        <dbReference type="SAM" id="MobiDB-lite"/>
    </source>
</evidence>
<keyword evidence="1" id="KW-0547">Nucleotide-binding</keyword>
<name>A0A4P6HKV0_9BACT</name>
<proteinExistence type="predicted"/>
<dbReference type="Pfam" id="PF00448">
    <property type="entry name" value="SRP54"/>
    <property type="match status" value="1"/>
</dbReference>
<keyword evidence="5" id="KW-0966">Cell projection</keyword>
<dbReference type="GO" id="GO:0005525">
    <property type="term" value="F:GTP binding"/>
    <property type="evidence" value="ECO:0007669"/>
    <property type="project" value="UniProtKB-KW"/>
</dbReference>
<dbReference type="Proteomes" id="UP000293296">
    <property type="component" value="Chromosome"/>
</dbReference>
<dbReference type="InterPro" id="IPR027417">
    <property type="entry name" value="P-loop_NTPase"/>
</dbReference>
<keyword evidence="6" id="KW-1185">Reference proteome</keyword>
<evidence type="ECO:0000256" key="2">
    <source>
        <dbReference type="ARBA" id="ARBA00023134"/>
    </source>
</evidence>